<dbReference type="Proteomes" id="UP000308444">
    <property type="component" value="Unassembled WGS sequence"/>
</dbReference>
<gene>
    <name evidence="2" type="ORF">FC695_01260</name>
</gene>
<dbReference type="PANTHER" id="PTHR18964">
    <property type="entry name" value="ROK (REPRESSOR, ORF, KINASE) FAMILY"/>
    <property type="match status" value="1"/>
</dbReference>
<reference evidence="2 3" key="1">
    <citation type="journal article" date="2019" name="Environ. Microbiol.">
        <title>An active ?-lactamase is a part of an orchestrated cell wall stress resistance network of Bacillus subtilis and related rhizosphere species.</title>
        <authorList>
            <person name="Bucher T."/>
            <person name="Keren-Paz A."/>
            <person name="Hausser J."/>
            <person name="Olender T."/>
            <person name="Cytryn E."/>
            <person name="Kolodkin-Gal I."/>
        </authorList>
    </citation>
    <scope>NUCLEOTIDE SEQUENCE [LARGE SCALE GENOMIC DNA]</scope>
    <source>
        <strain evidence="2 3">I32</strain>
    </source>
</reference>
<dbReference type="InterPro" id="IPR043129">
    <property type="entry name" value="ATPase_NBD"/>
</dbReference>
<evidence type="ECO:0000313" key="2">
    <source>
        <dbReference type="EMBL" id="TKJ08339.1"/>
    </source>
</evidence>
<sequence>MKEYIAFDVGGTQIKYGIVSETGTVRKHQTVPTEIHLGGEQIIQKLIYVSKKIMNEHTIVGIGISTAGIVDINKGIVTGGADHIPGYSTILIIDRLQEILKVSVSIDNDVNCAAFGEKWNGSGREKENFIMLTLGTGIGGAIFIDGELYRGNSFSAGEWGNMLIEGKPFEEVASISGLIRLVRKYKGKGEWNGRTIFELYDKGDREVAQAVGIFFKHLAIGISNLAYIFNPETIIIGGGITDRGNKFLKEVKEEVSKYLNQEIYNNCEIELAQNGNCAGMIGAIYHFLHHHK</sequence>
<comment type="caution">
    <text evidence="2">The sequence shown here is derived from an EMBL/GenBank/DDBJ whole genome shotgun (WGS) entry which is preliminary data.</text>
</comment>
<dbReference type="CDD" id="cd24068">
    <property type="entry name" value="ASKHA_NBD_ROK_FnNanK-like"/>
    <property type="match status" value="1"/>
</dbReference>
<dbReference type="InterPro" id="IPR000600">
    <property type="entry name" value="ROK"/>
</dbReference>
<comment type="similarity">
    <text evidence="1">Belongs to the ROK (NagC/XylR) family.</text>
</comment>
<accession>A0A9X9ADJ6</accession>
<dbReference type="Pfam" id="PF00480">
    <property type="entry name" value="ROK"/>
    <property type="match status" value="1"/>
</dbReference>
<organism evidence="2 3">
    <name type="scientific">Bacillus cereus</name>
    <dbReference type="NCBI Taxonomy" id="1396"/>
    <lineage>
        <taxon>Bacteria</taxon>
        <taxon>Bacillati</taxon>
        <taxon>Bacillota</taxon>
        <taxon>Bacilli</taxon>
        <taxon>Bacillales</taxon>
        <taxon>Bacillaceae</taxon>
        <taxon>Bacillus</taxon>
        <taxon>Bacillus cereus group</taxon>
    </lineage>
</organism>
<dbReference type="PANTHER" id="PTHR18964:SF165">
    <property type="entry name" value="BETA-GLUCOSIDE KINASE"/>
    <property type="match status" value="1"/>
</dbReference>
<dbReference type="EMBL" id="SZOH01000061">
    <property type="protein sequence ID" value="TKJ08339.1"/>
    <property type="molecule type" value="Genomic_DNA"/>
</dbReference>
<evidence type="ECO:0000256" key="1">
    <source>
        <dbReference type="ARBA" id="ARBA00006479"/>
    </source>
</evidence>
<evidence type="ECO:0000313" key="3">
    <source>
        <dbReference type="Proteomes" id="UP000308444"/>
    </source>
</evidence>
<name>A0A9X9ADJ6_BACCE</name>
<dbReference type="SUPFAM" id="SSF53067">
    <property type="entry name" value="Actin-like ATPase domain"/>
    <property type="match status" value="1"/>
</dbReference>
<dbReference type="AlphaFoldDB" id="A0A9X9ADJ6"/>
<protein>
    <submittedName>
        <fullName evidence="2">ROK family protein</fullName>
    </submittedName>
</protein>
<proteinExistence type="inferred from homology"/>
<dbReference type="Gene3D" id="3.30.420.40">
    <property type="match status" value="2"/>
</dbReference>